<name>W2T6B5_NECAM</name>
<gene>
    <name evidence="2" type="ORF">NECAME_03454</name>
</gene>
<accession>W2T6B5</accession>
<dbReference type="KEGG" id="nai:NECAME_03454"/>
<protein>
    <submittedName>
        <fullName evidence="2">Uncharacterized protein</fullName>
    </submittedName>
</protein>
<sequence length="339" mass="38056">MGGEILGFPESSTPPHEVPTAKKKRKMIPLNRSEFQGYLYLTDVGDPTNEWTGELSNDNFPESVVSFDQGSAVEKHSDTSEDLHVENVVVAPRENGGYVVSGTRYYVDNRANGDVRGKPDVMRDEYRLRSASKEYSEMIKDPRFAVEVELSKMMKRRSRRRFLQKGTKTQRFEESGKKTQKQRSFFDPEPPSVAWMMQKGGRLFEKRSTNIGGKLVTVEIGNKNLHGVDLIVRPGSIVHEAMPVKQDMNAIQKRMISNKNGISNMDGEALSPSNDYIKDTNLLETRAVPKETILEGDAQSVNACFQRQPDAHLSGFPAFKTAVGFTEIECLALCARSTR</sequence>
<keyword evidence="3" id="KW-1185">Reference proteome</keyword>
<evidence type="ECO:0000313" key="3">
    <source>
        <dbReference type="Proteomes" id="UP000053676"/>
    </source>
</evidence>
<dbReference type="EMBL" id="KI660223">
    <property type="protein sequence ID" value="ETN76522.1"/>
    <property type="molecule type" value="Genomic_DNA"/>
</dbReference>
<reference evidence="3" key="1">
    <citation type="journal article" date="2014" name="Nat. Genet.">
        <title>Genome of the human hookworm Necator americanus.</title>
        <authorList>
            <person name="Tang Y.T."/>
            <person name="Gao X."/>
            <person name="Rosa B.A."/>
            <person name="Abubucker S."/>
            <person name="Hallsworth-Pepin K."/>
            <person name="Martin J."/>
            <person name="Tyagi R."/>
            <person name="Heizer E."/>
            <person name="Zhang X."/>
            <person name="Bhonagiri-Palsikar V."/>
            <person name="Minx P."/>
            <person name="Warren W.C."/>
            <person name="Wang Q."/>
            <person name="Zhan B."/>
            <person name="Hotez P.J."/>
            <person name="Sternberg P.W."/>
            <person name="Dougall A."/>
            <person name="Gaze S.T."/>
            <person name="Mulvenna J."/>
            <person name="Sotillo J."/>
            <person name="Ranganathan S."/>
            <person name="Rabelo E.M."/>
            <person name="Wilson R.K."/>
            <person name="Felgner P.L."/>
            <person name="Bethony J."/>
            <person name="Hawdon J.M."/>
            <person name="Gasser R.B."/>
            <person name="Loukas A."/>
            <person name="Mitreva M."/>
        </authorList>
    </citation>
    <scope>NUCLEOTIDE SEQUENCE [LARGE SCALE GENOMIC DNA]</scope>
</reference>
<dbReference type="Proteomes" id="UP000053676">
    <property type="component" value="Unassembled WGS sequence"/>
</dbReference>
<organism evidence="2 3">
    <name type="scientific">Necator americanus</name>
    <name type="common">Human hookworm</name>
    <dbReference type="NCBI Taxonomy" id="51031"/>
    <lineage>
        <taxon>Eukaryota</taxon>
        <taxon>Metazoa</taxon>
        <taxon>Ecdysozoa</taxon>
        <taxon>Nematoda</taxon>
        <taxon>Chromadorea</taxon>
        <taxon>Rhabditida</taxon>
        <taxon>Rhabditina</taxon>
        <taxon>Rhabditomorpha</taxon>
        <taxon>Strongyloidea</taxon>
        <taxon>Ancylostomatidae</taxon>
        <taxon>Bunostominae</taxon>
        <taxon>Necator</taxon>
    </lineage>
</organism>
<evidence type="ECO:0000256" key="1">
    <source>
        <dbReference type="SAM" id="MobiDB-lite"/>
    </source>
</evidence>
<feature type="region of interest" description="Disordered" evidence="1">
    <location>
        <begin position="1"/>
        <end position="24"/>
    </location>
</feature>
<proteinExistence type="predicted"/>
<dbReference type="OrthoDB" id="5877413at2759"/>
<dbReference type="AlphaFoldDB" id="W2T6B5"/>
<evidence type="ECO:0000313" key="2">
    <source>
        <dbReference type="EMBL" id="ETN76522.1"/>
    </source>
</evidence>
<feature type="region of interest" description="Disordered" evidence="1">
    <location>
        <begin position="164"/>
        <end position="191"/>
    </location>
</feature>